<name>A0ACB7YQS4_9ERIC</name>
<accession>A0ACB7YQS4</accession>
<evidence type="ECO:0000313" key="1">
    <source>
        <dbReference type="EMBL" id="KAH7855982.1"/>
    </source>
</evidence>
<reference evidence="1 2" key="1">
    <citation type="journal article" date="2021" name="Hortic Res">
        <title>High-quality reference genome and annotation aids understanding of berry development for evergreen blueberry (Vaccinium darrowii).</title>
        <authorList>
            <person name="Yu J."/>
            <person name="Hulse-Kemp A.M."/>
            <person name="Babiker E."/>
            <person name="Staton M."/>
        </authorList>
    </citation>
    <scope>NUCLEOTIDE SEQUENCE [LARGE SCALE GENOMIC DNA]</scope>
    <source>
        <strain evidence="2">cv. NJ 8807/NJ 8810</strain>
        <tissue evidence="1">Young leaf</tissue>
    </source>
</reference>
<evidence type="ECO:0000313" key="2">
    <source>
        <dbReference type="Proteomes" id="UP000828048"/>
    </source>
</evidence>
<organism evidence="1 2">
    <name type="scientific">Vaccinium darrowii</name>
    <dbReference type="NCBI Taxonomy" id="229202"/>
    <lineage>
        <taxon>Eukaryota</taxon>
        <taxon>Viridiplantae</taxon>
        <taxon>Streptophyta</taxon>
        <taxon>Embryophyta</taxon>
        <taxon>Tracheophyta</taxon>
        <taxon>Spermatophyta</taxon>
        <taxon>Magnoliopsida</taxon>
        <taxon>eudicotyledons</taxon>
        <taxon>Gunneridae</taxon>
        <taxon>Pentapetalae</taxon>
        <taxon>asterids</taxon>
        <taxon>Ericales</taxon>
        <taxon>Ericaceae</taxon>
        <taxon>Vaccinioideae</taxon>
        <taxon>Vaccinieae</taxon>
        <taxon>Vaccinium</taxon>
    </lineage>
</organism>
<protein>
    <submittedName>
        <fullName evidence="1">Uncharacterized protein</fullName>
    </submittedName>
</protein>
<sequence>MRSPRPDNTPKKPRSIRALEQPMHQPLEIHPPLHEPPASSPQLAAATTRPSHRHHQQKLQPIVYCKRRWERRRNMEEEGGEIIAPSGLELESIMDWEDFHSRRKVFNGIVEALKDPEVNMIGVYGARGVGIPITDHNKRCKVVITSQNRDVWKKMDVKDFKIEFLSEEEAWTLFKKVGDVDLNDQPLCDIAWAICKDCEGLPLAVKAFAAALRGKDMNVWQDALNKLKKSMLWDIEGIDTKVYGSLRRDYDWLDSEDAKACFLLCCLFSEDAEIPIDGLVRYYMAGWTFDQKPDTFKRALYQVRTLVDTLKSQGLLLDGNSEDTVKMHAVMRHVSTSIANNDESFFVDLHVKQWPAKATYEHCSLISLRPDDMLKFPNELVCPTLHILRLDCTGNKFHVQVPDKFFSGTENLTILDLKSVTILPALLAKLAKLKMLCLNGCNLGDIAILKDLKDHLDILSLQGSNIEVLPLEVGELTRLRLLDMADCKELRMIPKGVVSNLVSLEVLYMPWSFRQWEGTTQRKISRVSLDELMSLTRLTTLHFHIPDTALFPRNFTFGNLDRFRISIGGEGLIGNWGQGDRALVLENIHIATALEYFVGKGKSTLQRNGLYISTSFIHLTNLSVRDCRLKYLFSPSCARRLDQLQYLTVESCTVTEGVIGIEGEKDEDMVIIFRQLKYLSLDGLPNLISFYPREKKTAKNSGSSSAHSQMVLFNDKVIFSVLERLTISKVGNIIEIFDKQSIAVIKEHESFCRLMYVDVKECDNLMHVFPSKICPMLMNPHELDVRNCGSMEGIIEFEGELDKDGLENEVCLSKLRRMKLRSLPKFISICTRLGKAGTTEGNSTIYAQPFFAEEVTFPRLENLELEGCGSLTYIFQPSMARDLVNLQELIINDCSKMEAVLDGEEEIDRQGRKSSDKTLLPYLIKLELRHLPKLRRFCHSSNPLELPLLSQMVIWDCPRMDSFSLGYMSSSANAQMVLFVNDKVAVPRLGILELEGCKNLRYIFQPSMARVVRLQELIINDCSKMEAVIDGQQEIEDGQGTKSTDKTLLPHLSKLELRHLPELRRFCHFRYPVELPLLSQMVIEVCPRMNSFSSGSVSTPNLFARFVSYDFVGDDTTVTEEE</sequence>
<proteinExistence type="predicted"/>
<dbReference type="Proteomes" id="UP000828048">
    <property type="component" value="Chromosome 11"/>
</dbReference>
<gene>
    <name evidence="1" type="ORF">Vadar_031268</name>
</gene>
<comment type="caution">
    <text evidence="1">The sequence shown here is derived from an EMBL/GenBank/DDBJ whole genome shotgun (WGS) entry which is preliminary data.</text>
</comment>
<dbReference type="EMBL" id="CM037161">
    <property type="protein sequence ID" value="KAH7855982.1"/>
    <property type="molecule type" value="Genomic_DNA"/>
</dbReference>
<keyword evidence="2" id="KW-1185">Reference proteome</keyword>